<dbReference type="GO" id="GO:0005524">
    <property type="term" value="F:ATP binding"/>
    <property type="evidence" value="ECO:0007669"/>
    <property type="project" value="InterPro"/>
</dbReference>
<dbReference type="Pfam" id="PF00271">
    <property type="entry name" value="Helicase_C"/>
    <property type="match status" value="1"/>
</dbReference>
<dbReference type="InterPro" id="IPR050742">
    <property type="entry name" value="Helicase_Restrict-Modif_Enz"/>
</dbReference>
<keyword evidence="3" id="KW-0378">Hydrolase</keyword>
<dbReference type="InterPro" id="IPR014001">
    <property type="entry name" value="Helicase_ATP-bd"/>
</dbReference>
<dbReference type="PROSITE" id="PS51192">
    <property type="entry name" value="HELICASE_ATP_BIND_1"/>
    <property type="match status" value="1"/>
</dbReference>
<dbReference type="InterPro" id="IPR001650">
    <property type="entry name" value="Helicase_C-like"/>
</dbReference>
<feature type="domain" description="Helicase C-terminal" evidence="2">
    <location>
        <begin position="323"/>
        <end position="479"/>
    </location>
</feature>
<accession>A0A6J5M0X6</accession>
<dbReference type="Gene3D" id="3.40.50.300">
    <property type="entry name" value="P-loop containing nucleotide triphosphate hydrolases"/>
    <property type="match status" value="2"/>
</dbReference>
<gene>
    <name evidence="3" type="ORF">UFOVP395_37</name>
</gene>
<dbReference type="PROSITE" id="PS51194">
    <property type="entry name" value="HELICASE_CTER"/>
    <property type="match status" value="1"/>
</dbReference>
<dbReference type="SUPFAM" id="SSF52540">
    <property type="entry name" value="P-loop containing nucleoside triphosphate hydrolases"/>
    <property type="match status" value="2"/>
</dbReference>
<dbReference type="Pfam" id="PF04851">
    <property type="entry name" value="ResIII"/>
    <property type="match status" value="1"/>
</dbReference>
<keyword evidence="3" id="KW-0067">ATP-binding</keyword>
<dbReference type="InterPro" id="IPR049430">
    <property type="entry name" value="UvsW_N_sf"/>
</dbReference>
<evidence type="ECO:0000259" key="2">
    <source>
        <dbReference type="PROSITE" id="PS51194"/>
    </source>
</evidence>
<feature type="domain" description="Helicase ATP-binding" evidence="1">
    <location>
        <begin position="119"/>
        <end position="268"/>
    </location>
</feature>
<organism evidence="3">
    <name type="scientific">uncultured Caudovirales phage</name>
    <dbReference type="NCBI Taxonomy" id="2100421"/>
    <lineage>
        <taxon>Viruses</taxon>
        <taxon>Duplodnaviria</taxon>
        <taxon>Heunggongvirae</taxon>
        <taxon>Uroviricota</taxon>
        <taxon>Caudoviricetes</taxon>
        <taxon>Peduoviridae</taxon>
        <taxon>Maltschvirus</taxon>
        <taxon>Maltschvirus maltsch</taxon>
    </lineage>
</organism>
<dbReference type="PANTHER" id="PTHR47396:SF1">
    <property type="entry name" value="ATP-DEPENDENT HELICASE IRC3-RELATED"/>
    <property type="match status" value="1"/>
</dbReference>
<sequence>MSDKIRVLQYDEVYNKIVCDPGVAMEIADFFTFDVPGAKFMPDFRNKVWDGKIRIFNPLTSLLYGGLNQHLEQFCKSRDYEIEYEGQFADSEFSLIEAKKFIQKLEPKMQPRDYQIEAFVHAVRKRRSVLLSPTGSGKSFIIYLLACWYRSKTLIIVPTTSLVHQMASDFEEYGLPKGMTHKIMSGEEKASNKPFVISTWQSIYKMPKSWFDQFDVVIGDEAHLFKAKSLTSIMGKLTKCKHRFGFTGTLDGTQTHKLVLEGLFGSVKKITTTADLIEQKHLANFQIKAIVLKYQDDIRKIMAGSDYQSEIDFIVRNDARNRFIKNLALSLNGNTLLLFQFVEKHGKILYDLISQEAVDRKVFFISGSIDGEKREEIRKIIETEQNAIVVASYGTSSTGINIRNLHNVIFASPSKSRVRNLQSIGRGLRTSDNKTNATLYDIADDLSWKTKKNHTILHFVERIKMYSEEKFPYKTYTVDLV</sequence>
<reference evidence="3" key="1">
    <citation type="submission" date="2020-04" db="EMBL/GenBank/DDBJ databases">
        <authorList>
            <person name="Chiriac C."/>
            <person name="Salcher M."/>
            <person name="Ghai R."/>
            <person name="Kavagutti S V."/>
        </authorList>
    </citation>
    <scope>NUCLEOTIDE SEQUENCE</scope>
</reference>
<protein>
    <submittedName>
        <fullName evidence="3">SSL2 DNA or RNA helicases of superfamily II</fullName>
    </submittedName>
</protein>
<dbReference type="GO" id="GO:0016787">
    <property type="term" value="F:hydrolase activity"/>
    <property type="evidence" value="ECO:0007669"/>
    <property type="project" value="InterPro"/>
</dbReference>
<dbReference type="InterPro" id="IPR027417">
    <property type="entry name" value="P-loop_NTPase"/>
</dbReference>
<keyword evidence="3" id="KW-0547">Nucleotide-binding</keyword>
<dbReference type="GO" id="GO:0003677">
    <property type="term" value="F:DNA binding"/>
    <property type="evidence" value="ECO:0007669"/>
    <property type="project" value="InterPro"/>
</dbReference>
<keyword evidence="3" id="KW-0347">Helicase</keyword>
<dbReference type="Pfam" id="PF21241">
    <property type="entry name" value="UvsW_N"/>
    <property type="match status" value="1"/>
</dbReference>
<dbReference type="EMBL" id="LR796380">
    <property type="protein sequence ID" value="CAB4140575.1"/>
    <property type="molecule type" value="Genomic_DNA"/>
</dbReference>
<dbReference type="InterPro" id="IPR006935">
    <property type="entry name" value="Helicase/UvrB_N"/>
</dbReference>
<evidence type="ECO:0000259" key="1">
    <source>
        <dbReference type="PROSITE" id="PS51192"/>
    </source>
</evidence>
<evidence type="ECO:0000313" key="3">
    <source>
        <dbReference type="EMBL" id="CAB4140575.1"/>
    </source>
</evidence>
<dbReference type="GO" id="GO:0004386">
    <property type="term" value="F:helicase activity"/>
    <property type="evidence" value="ECO:0007669"/>
    <property type="project" value="UniProtKB-KW"/>
</dbReference>
<dbReference type="Gene3D" id="3.30.780.20">
    <property type="match status" value="1"/>
</dbReference>
<dbReference type="PANTHER" id="PTHR47396">
    <property type="entry name" value="TYPE I RESTRICTION ENZYME ECOKI R PROTEIN"/>
    <property type="match status" value="1"/>
</dbReference>
<name>A0A6J5M0X6_9CAUD</name>
<proteinExistence type="predicted"/>
<dbReference type="InterPro" id="IPR049409">
    <property type="entry name" value="UvsW_N"/>
</dbReference>
<dbReference type="SMART" id="SM00487">
    <property type="entry name" value="DEXDc"/>
    <property type="match status" value="1"/>
</dbReference>